<feature type="signal peptide" evidence="1">
    <location>
        <begin position="1"/>
        <end position="29"/>
    </location>
</feature>
<evidence type="ECO:0008006" key="4">
    <source>
        <dbReference type="Google" id="ProtNLM"/>
    </source>
</evidence>
<keyword evidence="1" id="KW-0732">Signal</keyword>
<name>A0ABT6RXP5_9ACTN</name>
<keyword evidence="3" id="KW-1185">Reference proteome</keyword>
<evidence type="ECO:0000313" key="2">
    <source>
        <dbReference type="EMBL" id="MDI3389204.1"/>
    </source>
</evidence>
<comment type="caution">
    <text evidence="2">The sequence shown here is derived from an EMBL/GenBank/DDBJ whole genome shotgun (WGS) entry which is preliminary data.</text>
</comment>
<organism evidence="2 3">
    <name type="scientific">Streptomyces solicavernae</name>
    <dbReference type="NCBI Taxonomy" id="3043614"/>
    <lineage>
        <taxon>Bacteria</taxon>
        <taxon>Bacillati</taxon>
        <taxon>Actinomycetota</taxon>
        <taxon>Actinomycetes</taxon>
        <taxon>Kitasatosporales</taxon>
        <taxon>Streptomycetaceae</taxon>
        <taxon>Streptomyces</taxon>
    </lineage>
</organism>
<evidence type="ECO:0000313" key="3">
    <source>
        <dbReference type="Proteomes" id="UP001224661"/>
    </source>
</evidence>
<accession>A0ABT6RXP5</accession>
<dbReference type="Proteomes" id="UP001224661">
    <property type="component" value="Unassembled WGS sequence"/>
</dbReference>
<feature type="chain" id="PRO_5047098882" description="Lipoprotein" evidence="1">
    <location>
        <begin position="30"/>
        <end position="196"/>
    </location>
</feature>
<dbReference type="EMBL" id="JASCIR010000024">
    <property type="protein sequence ID" value="MDI3389204.1"/>
    <property type="molecule type" value="Genomic_DNA"/>
</dbReference>
<proteinExistence type="predicted"/>
<protein>
    <recommendedName>
        <fullName evidence="4">Lipoprotein</fullName>
    </recommendedName>
</protein>
<dbReference type="RefSeq" id="WP_282515661.1">
    <property type="nucleotide sequence ID" value="NZ_JASCIR010000024.1"/>
</dbReference>
<gene>
    <name evidence="2" type="ORF">QIS99_23835</name>
</gene>
<evidence type="ECO:0000256" key="1">
    <source>
        <dbReference type="SAM" id="SignalP"/>
    </source>
</evidence>
<reference evidence="2 3" key="1">
    <citation type="submission" date="2023-05" db="EMBL/GenBank/DDBJ databases">
        <title>Draft genome sequence of Streptomyces sp. B-S-A8 isolated from a cave soil in Thailand.</title>
        <authorList>
            <person name="Chamroensaksri N."/>
            <person name="Muangham S."/>
        </authorList>
    </citation>
    <scope>NUCLEOTIDE SEQUENCE [LARGE SCALE GENOMIC DNA]</scope>
    <source>
        <strain evidence="2 3">B-S-A8</strain>
    </source>
</reference>
<sequence>MPGVSAVSAASVAVLTAGALVLAAPAAHATVAGDNDNNITSFGFSVTPSTVAAGGQVTLKVDGCKAAAHATSGVFDPVTIRKHQTATATVDWDAKPGAMYTVTFECKGETGTTDLTIAKGGGHHTGGNQTGGNQTGGRQHNVQRGVNAGIGGTFGKLDFSELALGAALITGALGSAYYWARRRPSEDAAGGPGTDA</sequence>